<dbReference type="SUPFAM" id="SSF56801">
    <property type="entry name" value="Acetyl-CoA synthetase-like"/>
    <property type="match status" value="1"/>
</dbReference>
<name>A0A076MN04_AMYME</name>
<dbReference type="Proteomes" id="UP000062973">
    <property type="component" value="Chromosome"/>
</dbReference>
<dbReference type="PATRIC" id="fig|1068978.7.peg.316"/>
<sequence length="87" mass="9162">MWDRAAAVAGWLSAAGCGKGDRVVCVTGNRPEILAVLFGANLIGAIFVPPNPELTGQFLGHQLANSEPAVVFVQADLLETVRRRTCG</sequence>
<evidence type="ECO:0000313" key="2">
    <source>
        <dbReference type="EMBL" id="AIJ20386.1"/>
    </source>
</evidence>
<dbReference type="PROSITE" id="PS51257">
    <property type="entry name" value="PROKAR_LIPOPROTEIN"/>
    <property type="match status" value="1"/>
</dbReference>
<dbReference type="PANTHER" id="PTHR43767">
    <property type="entry name" value="LONG-CHAIN-FATTY-ACID--COA LIGASE"/>
    <property type="match status" value="1"/>
</dbReference>
<dbReference type="InterPro" id="IPR000873">
    <property type="entry name" value="AMP-dep_synth/lig_dom"/>
</dbReference>
<keyword evidence="2" id="KW-0436">Ligase</keyword>
<dbReference type="OrthoDB" id="9799237at2"/>
<dbReference type="RefSeq" id="WP_017986253.1">
    <property type="nucleotide sequence ID" value="NZ_AQUL01000001.1"/>
</dbReference>
<feature type="domain" description="AMP-dependent synthetase/ligase" evidence="1">
    <location>
        <begin position="2"/>
        <end position="76"/>
    </location>
</feature>
<evidence type="ECO:0000313" key="3">
    <source>
        <dbReference type="Proteomes" id="UP000062973"/>
    </source>
</evidence>
<reference evidence="2 3" key="1">
    <citation type="submission" date="2014-07" db="EMBL/GenBank/DDBJ databases">
        <title>Whole Genome Sequence of the Amycolatopsis methanolica 239.</title>
        <authorList>
            <person name="Tang B."/>
        </authorList>
    </citation>
    <scope>NUCLEOTIDE SEQUENCE [LARGE SCALE GENOMIC DNA]</scope>
    <source>
        <strain evidence="2 3">239</strain>
    </source>
</reference>
<dbReference type="STRING" id="1068978.AMETH_0294"/>
<dbReference type="EMBL" id="CP009110">
    <property type="protein sequence ID" value="AIJ20386.1"/>
    <property type="molecule type" value="Genomic_DNA"/>
</dbReference>
<organism evidence="2 3">
    <name type="scientific">Amycolatopsis methanolica 239</name>
    <dbReference type="NCBI Taxonomy" id="1068978"/>
    <lineage>
        <taxon>Bacteria</taxon>
        <taxon>Bacillati</taxon>
        <taxon>Actinomycetota</taxon>
        <taxon>Actinomycetes</taxon>
        <taxon>Pseudonocardiales</taxon>
        <taxon>Pseudonocardiaceae</taxon>
        <taxon>Amycolatopsis</taxon>
        <taxon>Amycolatopsis methanolica group</taxon>
    </lineage>
</organism>
<accession>A0A076MN04</accession>
<dbReference type="Gene3D" id="3.40.50.980">
    <property type="match status" value="1"/>
</dbReference>
<dbReference type="AlphaFoldDB" id="A0A076MN04"/>
<protein>
    <submittedName>
        <fullName evidence="2">AMP-dependent synthetase and ligase</fullName>
    </submittedName>
</protein>
<keyword evidence="3" id="KW-1185">Reference proteome</keyword>
<dbReference type="Pfam" id="PF00501">
    <property type="entry name" value="AMP-binding"/>
    <property type="match status" value="1"/>
</dbReference>
<dbReference type="InterPro" id="IPR050237">
    <property type="entry name" value="ATP-dep_AMP-bd_enzyme"/>
</dbReference>
<proteinExistence type="predicted"/>
<dbReference type="KEGG" id="amq:AMETH_0294"/>
<evidence type="ECO:0000259" key="1">
    <source>
        <dbReference type="Pfam" id="PF00501"/>
    </source>
</evidence>
<dbReference type="PANTHER" id="PTHR43767:SF1">
    <property type="entry name" value="NONRIBOSOMAL PEPTIDE SYNTHASE PES1 (EUROFUNG)-RELATED"/>
    <property type="match status" value="1"/>
</dbReference>
<dbReference type="HOGENOM" id="CLU_2476540_0_0_11"/>
<dbReference type="GO" id="GO:0016874">
    <property type="term" value="F:ligase activity"/>
    <property type="evidence" value="ECO:0007669"/>
    <property type="project" value="UniProtKB-KW"/>
</dbReference>
<gene>
    <name evidence="2" type="ORF">AMETH_0294</name>
</gene>